<keyword evidence="3" id="KW-0862">Zinc</keyword>
<evidence type="ECO:0000256" key="4">
    <source>
        <dbReference type="PROSITE-ProRule" id="PRU00175"/>
    </source>
</evidence>
<sequence length="379" mass="40995">MSCPFRPQGSITITGRPPPEEDGARQCPARGTLNGGEISCRGGPKAGDEGDADKGARGGDGVSTSGGVCPLGFGTSQGPKFSSLHCPLCKCLFHECVRLAVCGHRYCRFCASRCRDCPTCGADVQGIEDDAEMQGLVDKYIDAHCVNHTIWELESGEPVDKHRGLKVDDPTGLQRCSATFFLQLGLRSYMSGNYVAARQRLLRCKAELHKLMQKGSQESSVDVALWCQLGAVCGVLGDCSRRCGDSEAAAHHYLDSVNHLKQAEGNDEATRELAVSLNKLGDLHFYGNDVQAAREKYAEALDVRRKQQQKSHSDEQVLEIAVSLTKVADADQALGNTEAASKQFSEAQRLVQSVKTAGLDQGRAAMHQHLASFLQERLD</sequence>
<feature type="region of interest" description="Disordered" evidence="5">
    <location>
        <begin position="1"/>
        <end position="59"/>
    </location>
</feature>
<dbReference type="AlphaFoldDB" id="A0A8S1J9I9"/>
<dbReference type="OrthoDB" id="550101at2759"/>
<dbReference type="GO" id="GO:0005737">
    <property type="term" value="C:cytoplasm"/>
    <property type="evidence" value="ECO:0007669"/>
    <property type="project" value="UniProtKB-ARBA"/>
</dbReference>
<keyword evidence="1" id="KW-0479">Metal-binding</keyword>
<evidence type="ECO:0000256" key="3">
    <source>
        <dbReference type="ARBA" id="ARBA00022833"/>
    </source>
</evidence>
<dbReference type="SUPFAM" id="SSF57850">
    <property type="entry name" value="RING/U-box"/>
    <property type="match status" value="1"/>
</dbReference>
<keyword evidence="2 4" id="KW-0863">Zinc-finger</keyword>
<dbReference type="InterPro" id="IPR017907">
    <property type="entry name" value="Znf_RING_CS"/>
</dbReference>
<dbReference type="PROSITE" id="PS50089">
    <property type="entry name" value="ZF_RING_2"/>
    <property type="match status" value="1"/>
</dbReference>
<dbReference type="PROSITE" id="PS00518">
    <property type="entry name" value="ZF_RING_1"/>
    <property type="match status" value="1"/>
</dbReference>
<proteinExistence type="predicted"/>
<name>A0A8S1J9I9_9CHLO</name>
<dbReference type="Gene3D" id="3.30.40.10">
    <property type="entry name" value="Zinc/RING finger domain, C3HC4 (zinc finger)"/>
    <property type="match status" value="1"/>
</dbReference>
<dbReference type="GO" id="GO:0008270">
    <property type="term" value="F:zinc ion binding"/>
    <property type="evidence" value="ECO:0007669"/>
    <property type="project" value="UniProtKB-KW"/>
</dbReference>
<dbReference type="EMBL" id="CAJHUC010001200">
    <property type="protein sequence ID" value="CAD7700212.1"/>
    <property type="molecule type" value="Genomic_DNA"/>
</dbReference>
<dbReference type="InterPro" id="IPR001841">
    <property type="entry name" value="Znf_RING"/>
</dbReference>
<dbReference type="Gene3D" id="1.25.40.10">
    <property type="entry name" value="Tetratricopeptide repeat domain"/>
    <property type="match status" value="1"/>
</dbReference>
<evidence type="ECO:0000256" key="2">
    <source>
        <dbReference type="ARBA" id="ARBA00022771"/>
    </source>
</evidence>
<accession>A0A8S1J9I9</accession>
<protein>
    <recommendedName>
        <fullName evidence="6">RING-type domain-containing protein</fullName>
    </recommendedName>
</protein>
<evidence type="ECO:0000313" key="7">
    <source>
        <dbReference type="EMBL" id="CAD7700212.1"/>
    </source>
</evidence>
<dbReference type="InterPro" id="IPR013083">
    <property type="entry name" value="Znf_RING/FYVE/PHD"/>
</dbReference>
<evidence type="ECO:0000259" key="6">
    <source>
        <dbReference type="PROSITE" id="PS50089"/>
    </source>
</evidence>
<dbReference type="SUPFAM" id="SSF48452">
    <property type="entry name" value="TPR-like"/>
    <property type="match status" value="1"/>
</dbReference>
<gene>
    <name evidence="7" type="ORF">OSTQU699_LOCUS5571</name>
</gene>
<feature type="compositionally biased region" description="Basic and acidic residues" evidence="5">
    <location>
        <begin position="46"/>
        <end position="57"/>
    </location>
</feature>
<evidence type="ECO:0000256" key="1">
    <source>
        <dbReference type="ARBA" id="ARBA00022723"/>
    </source>
</evidence>
<evidence type="ECO:0000256" key="5">
    <source>
        <dbReference type="SAM" id="MobiDB-lite"/>
    </source>
</evidence>
<comment type="caution">
    <text evidence="7">The sequence shown here is derived from an EMBL/GenBank/DDBJ whole genome shotgun (WGS) entry which is preliminary data.</text>
</comment>
<evidence type="ECO:0000313" key="8">
    <source>
        <dbReference type="Proteomes" id="UP000708148"/>
    </source>
</evidence>
<keyword evidence="8" id="KW-1185">Reference proteome</keyword>
<dbReference type="InterPro" id="IPR011990">
    <property type="entry name" value="TPR-like_helical_dom_sf"/>
</dbReference>
<reference evidence="7" key="1">
    <citation type="submission" date="2020-12" db="EMBL/GenBank/DDBJ databases">
        <authorList>
            <person name="Iha C."/>
        </authorList>
    </citation>
    <scope>NUCLEOTIDE SEQUENCE</scope>
</reference>
<dbReference type="Proteomes" id="UP000708148">
    <property type="component" value="Unassembled WGS sequence"/>
</dbReference>
<feature type="domain" description="RING-type" evidence="6">
    <location>
        <begin position="86"/>
        <end position="120"/>
    </location>
</feature>
<organism evidence="7 8">
    <name type="scientific">Ostreobium quekettii</name>
    <dbReference type="NCBI Taxonomy" id="121088"/>
    <lineage>
        <taxon>Eukaryota</taxon>
        <taxon>Viridiplantae</taxon>
        <taxon>Chlorophyta</taxon>
        <taxon>core chlorophytes</taxon>
        <taxon>Ulvophyceae</taxon>
        <taxon>TCBD clade</taxon>
        <taxon>Bryopsidales</taxon>
        <taxon>Ostreobineae</taxon>
        <taxon>Ostreobiaceae</taxon>
        <taxon>Ostreobium</taxon>
    </lineage>
</organism>